<accession>A0A9W9ZKC4</accession>
<comment type="caution">
    <text evidence="2">The sequence shown here is derived from an EMBL/GenBank/DDBJ whole genome shotgun (WGS) entry which is preliminary data.</text>
</comment>
<reference evidence="2" key="1">
    <citation type="submission" date="2023-01" db="EMBL/GenBank/DDBJ databases">
        <title>Genome assembly of the deep-sea coral Lophelia pertusa.</title>
        <authorList>
            <person name="Herrera S."/>
            <person name="Cordes E."/>
        </authorList>
    </citation>
    <scope>NUCLEOTIDE SEQUENCE</scope>
    <source>
        <strain evidence="2">USNM1676648</strain>
        <tissue evidence="2">Polyp</tissue>
    </source>
</reference>
<keyword evidence="3" id="KW-1185">Reference proteome</keyword>
<feature type="signal peptide" evidence="1">
    <location>
        <begin position="1"/>
        <end position="17"/>
    </location>
</feature>
<dbReference type="AlphaFoldDB" id="A0A9W9ZKC4"/>
<keyword evidence="1" id="KW-0732">Signal</keyword>
<evidence type="ECO:0000313" key="3">
    <source>
        <dbReference type="Proteomes" id="UP001163046"/>
    </source>
</evidence>
<dbReference type="GO" id="GO:0005891">
    <property type="term" value="C:voltage-gated calcium channel complex"/>
    <property type="evidence" value="ECO:0007669"/>
    <property type="project" value="TreeGrafter"/>
</dbReference>
<name>A0A9W9ZKC4_9CNID</name>
<feature type="chain" id="PRO_5040721554" evidence="1">
    <location>
        <begin position="18"/>
        <end position="147"/>
    </location>
</feature>
<dbReference type="PANTHER" id="PTHR10166:SF66">
    <property type="entry name" value="VWFA AND CACHE DOMAIN-CONTAINING PROTEIN CG16868"/>
    <property type="match status" value="1"/>
</dbReference>
<gene>
    <name evidence="2" type="ORF">OS493_031705</name>
</gene>
<dbReference type="InterPro" id="IPR051173">
    <property type="entry name" value="Ca_channel_alpha-2/delta"/>
</dbReference>
<evidence type="ECO:0000313" key="2">
    <source>
        <dbReference type="EMBL" id="KAJ7382930.1"/>
    </source>
</evidence>
<dbReference type="OrthoDB" id="10054666at2759"/>
<dbReference type="Gene3D" id="3.40.50.410">
    <property type="entry name" value="von Willebrand factor, type A domain"/>
    <property type="match status" value="1"/>
</dbReference>
<dbReference type="SUPFAM" id="SSF53300">
    <property type="entry name" value="vWA-like"/>
    <property type="match status" value="1"/>
</dbReference>
<evidence type="ECO:0000256" key="1">
    <source>
        <dbReference type="SAM" id="SignalP"/>
    </source>
</evidence>
<organism evidence="2 3">
    <name type="scientific">Desmophyllum pertusum</name>
    <dbReference type="NCBI Taxonomy" id="174260"/>
    <lineage>
        <taxon>Eukaryota</taxon>
        <taxon>Metazoa</taxon>
        <taxon>Cnidaria</taxon>
        <taxon>Anthozoa</taxon>
        <taxon>Hexacorallia</taxon>
        <taxon>Scleractinia</taxon>
        <taxon>Caryophylliina</taxon>
        <taxon>Caryophylliidae</taxon>
        <taxon>Desmophyllum</taxon>
    </lineage>
</organism>
<dbReference type="InterPro" id="IPR036465">
    <property type="entry name" value="vWFA_dom_sf"/>
</dbReference>
<proteinExistence type="predicted"/>
<dbReference type="EMBL" id="MU825910">
    <property type="protein sequence ID" value="KAJ7382930.1"/>
    <property type="molecule type" value="Genomic_DNA"/>
</dbReference>
<dbReference type="Proteomes" id="UP001163046">
    <property type="component" value="Unassembled WGS sequence"/>
</dbReference>
<dbReference type="GO" id="GO:0005245">
    <property type="term" value="F:voltage-gated calcium channel activity"/>
    <property type="evidence" value="ECO:0007669"/>
    <property type="project" value="TreeGrafter"/>
</dbReference>
<dbReference type="PANTHER" id="PTHR10166">
    <property type="entry name" value="VOLTAGE-DEPENDENT CALCIUM CHANNEL SUBUNIT ALPHA-2/DELTA-RELATED"/>
    <property type="match status" value="1"/>
</dbReference>
<protein>
    <submittedName>
        <fullName evidence="2">Uncharacterized protein</fullName>
    </submittedName>
</protein>
<sequence>MLVLLCLFVILSSQVDANLLDPTLIGRELQKFAKDALGVDEMQISGSASPNPVHLDEGVFNEMKDILKTYPFIKWQYFGSEKGVMASYPVFDDKEKCDKFDNRYRPWYVETATPEAKDVVLVIDISASMTGEKLYIAKEAAKQCWTP</sequence>